<dbReference type="Pfam" id="PF05795">
    <property type="entry name" value="Plasmodium_Vir"/>
    <property type="match status" value="1"/>
</dbReference>
<evidence type="ECO:0000256" key="1">
    <source>
        <dbReference type="SAM" id="Phobius"/>
    </source>
</evidence>
<proteinExistence type="predicted"/>
<dbReference type="EMBL" id="BDQF01000180">
    <property type="protein sequence ID" value="GAW84210.1"/>
    <property type="molecule type" value="Genomic_DNA"/>
</dbReference>
<dbReference type="OrthoDB" id="10677867at2759"/>
<dbReference type="AlphaFoldDB" id="A0A1Y1JPN5"/>
<dbReference type="RefSeq" id="XP_028546799.1">
    <property type="nucleotide sequence ID" value="XM_028690998.1"/>
</dbReference>
<dbReference type="Proteomes" id="UP000195521">
    <property type="component" value="Unassembled WGS sequence"/>
</dbReference>
<accession>A0A1Y1JPN5</accession>
<protein>
    <submittedName>
        <fullName evidence="2">Variable surface protein</fullName>
    </submittedName>
</protein>
<keyword evidence="1" id="KW-0812">Transmembrane</keyword>
<keyword evidence="1" id="KW-0472">Membrane</keyword>
<comment type="caution">
    <text evidence="2">The sequence shown here is derived from an EMBL/GenBank/DDBJ whole genome shotgun (WGS) entry which is preliminary data.</text>
</comment>
<sequence>MSDTLGDEVLNNLPTKKKYTIFDKKNEYCYNSYIENNAKNLLGNKGELANVSNKIYNALCYAYNQYKTKVFNSEDCNYLYFWLVDMLDKNLTDENSFYAAMIRLNFILEQASLSTCNSSIYKINPKNVKNIKILFDFSKDYDELKKHFPTSNKPCNGSFKLHLDGYVMKYTEFKNICNDSYNSHETCTAFKKYFTDKNNLNLTQWTCNLARNINDHAASQELGRMGQHTVQEKLLIAETYSLEQSRIHGVGEYTSEDIDEEIDKGMEGTTTEGREKEVAGIKDENIEGAVKGVEDIGVIYIGSAQKSGSDGGGAQKEAEVITAYPTYEQQIINTHSEDPSLDVNNTKSSTRIDFSAYSSSNTMVIASLFVGITVFFIILYKVIVNFSPFGYWLKKSLLRKYRRKHNIIMGGNTIRNYSISEDIDSPRRFSVKYNSNI</sequence>
<keyword evidence="1" id="KW-1133">Transmembrane helix</keyword>
<dbReference type="InterPro" id="IPR008780">
    <property type="entry name" value="Plasmodium_Vir"/>
</dbReference>
<evidence type="ECO:0000313" key="3">
    <source>
        <dbReference type="Proteomes" id="UP000195521"/>
    </source>
</evidence>
<reference evidence="3" key="1">
    <citation type="submission" date="2017-04" db="EMBL/GenBank/DDBJ databases">
        <title>Plasmodium gonderi genome.</title>
        <authorList>
            <person name="Arisue N."/>
            <person name="Honma H."/>
            <person name="Kawai S."/>
            <person name="Tougan T."/>
            <person name="Tanabe K."/>
            <person name="Horii T."/>
        </authorList>
    </citation>
    <scope>NUCLEOTIDE SEQUENCE [LARGE SCALE GENOMIC DNA]</scope>
    <source>
        <strain evidence="3">ATCC 30045</strain>
    </source>
</reference>
<dbReference type="GeneID" id="39745018"/>
<feature type="transmembrane region" description="Helical" evidence="1">
    <location>
        <begin position="364"/>
        <end position="393"/>
    </location>
</feature>
<keyword evidence="3" id="KW-1185">Reference proteome</keyword>
<gene>
    <name evidence="2" type="ORF">PGO_001715</name>
</gene>
<organism evidence="2 3">
    <name type="scientific">Plasmodium gonderi</name>
    <dbReference type="NCBI Taxonomy" id="77519"/>
    <lineage>
        <taxon>Eukaryota</taxon>
        <taxon>Sar</taxon>
        <taxon>Alveolata</taxon>
        <taxon>Apicomplexa</taxon>
        <taxon>Aconoidasida</taxon>
        <taxon>Haemosporida</taxon>
        <taxon>Plasmodiidae</taxon>
        <taxon>Plasmodium</taxon>
        <taxon>Plasmodium (Plasmodium)</taxon>
    </lineage>
</organism>
<evidence type="ECO:0000313" key="2">
    <source>
        <dbReference type="EMBL" id="GAW84210.1"/>
    </source>
</evidence>
<name>A0A1Y1JPN5_PLAGO</name>